<gene>
    <name evidence="11" type="ORF">PWYN_00910</name>
</gene>
<dbReference type="InterPro" id="IPR011006">
    <property type="entry name" value="CheY-like_superfamily"/>
</dbReference>
<reference evidence="11 12" key="1">
    <citation type="submission" date="2014-08" db="EMBL/GenBank/DDBJ databases">
        <authorList>
            <person name="den Bakker H.C."/>
        </authorList>
    </citation>
    <scope>NUCLEOTIDE SEQUENCE [LARGE SCALE GENOMIC DNA]</scope>
    <source>
        <strain evidence="11 12">DSM 18334</strain>
    </source>
</reference>
<comment type="subcellular location">
    <subcellularLocation>
        <location evidence="1">Cytoplasm</location>
    </subcellularLocation>
</comment>
<accession>A0A098MGV8</accession>
<dbReference type="PROSITE" id="PS50110">
    <property type="entry name" value="RESPONSE_REGULATORY"/>
    <property type="match status" value="1"/>
</dbReference>
<evidence type="ECO:0000256" key="7">
    <source>
        <dbReference type="ARBA" id="ARBA00023163"/>
    </source>
</evidence>
<dbReference type="Gene3D" id="1.10.10.60">
    <property type="entry name" value="Homeodomain-like"/>
    <property type="match status" value="2"/>
</dbReference>
<keyword evidence="7" id="KW-0804">Transcription</keyword>
<dbReference type="GO" id="GO:0005737">
    <property type="term" value="C:cytoplasm"/>
    <property type="evidence" value="ECO:0007669"/>
    <property type="project" value="UniProtKB-SubCell"/>
</dbReference>
<reference evidence="11 12" key="2">
    <citation type="submission" date="2014-10" db="EMBL/GenBank/DDBJ databases">
        <title>Comparative genomics of the Paenibacillus odorifer group.</title>
        <authorList>
            <person name="Tsai Y.-C."/>
            <person name="Martin N."/>
            <person name="Korlach J."/>
            <person name="Wiedmann M."/>
        </authorList>
    </citation>
    <scope>NUCLEOTIDE SEQUENCE [LARGE SCALE GENOMIC DNA]</scope>
    <source>
        <strain evidence="11 12">DSM 18334</strain>
    </source>
</reference>
<name>A0A098MGV8_9BACL</name>
<dbReference type="RefSeq" id="WP_036647409.1">
    <property type="nucleotide sequence ID" value="NZ_JQCR01000001.1"/>
</dbReference>
<dbReference type="STRING" id="268407.PWYN_00910"/>
<dbReference type="PANTHER" id="PTHR42713:SF3">
    <property type="entry name" value="TRANSCRIPTIONAL REGULATORY PROTEIN HPTR"/>
    <property type="match status" value="1"/>
</dbReference>
<feature type="domain" description="Response regulatory" evidence="10">
    <location>
        <begin position="3"/>
        <end position="120"/>
    </location>
</feature>
<dbReference type="SMART" id="SM00342">
    <property type="entry name" value="HTH_ARAC"/>
    <property type="match status" value="1"/>
</dbReference>
<dbReference type="InterPro" id="IPR018062">
    <property type="entry name" value="HTH_AraC-typ_CS"/>
</dbReference>
<dbReference type="AlphaFoldDB" id="A0A098MGV8"/>
<dbReference type="SUPFAM" id="SSF46689">
    <property type="entry name" value="Homeodomain-like"/>
    <property type="match status" value="2"/>
</dbReference>
<dbReference type="OrthoDB" id="2666291at2"/>
<organism evidence="11 12">
    <name type="scientific">Paenibacillus wynnii</name>
    <dbReference type="NCBI Taxonomy" id="268407"/>
    <lineage>
        <taxon>Bacteria</taxon>
        <taxon>Bacillati</taxon>
        <taxon>Bacillota</taxon>
        <taxon>Bacilli</taxon>
        <taxon>Bacillales</taxon>
        <taxon>Paenibacillaceae</taxon>
        <taxon>Paenibacillus</taxon>
    </lineage>
</organism>
<evidence type="ECO:0000313" key="12">
    <source>
        <dbReference type="Proteomes" id="UP000029734"/>
    </source>
</evidence>
<evidence type="ECO:0000259" key="10">
    <source>
        <dbReference type="PROSITE" id="PS50110"/>
    </source>
</evidence>
<dbReference type="PANTHER" id="PTHR42713">
    <property type="entry name" value="HISTIDINE KINASE-RELATED"/>
    <property type="match status" value="1"/>
</dbReference>
<protein>
    <submittedName>
        <fullName evidence="11">AraC family transcriptional regulator</fullName>
    </submittedName>
</protein>
<evidence type="ECO:0000256" key="3">
    <source>
        <dbReference type="ARBA" id="ARBA00022553"/>
    </source>
</evidence>
<dbReference type="eggNOG" id="COG4753">
    <property type="taxonomic scope" value="Bacteria"/>
</dbReference>
<dbReference type="eggNOG" id="COG2207">
    <property type="taxonomic scope" value="Bacteria"/>
</dbReference>
<proteinExistence type="predicted"/>
<keyword evidence="5" id="KW-0805">Transcription regulation</keyword>
<feature type="modified residue" description="4-aspartylphosphate" evidence="8">
    <location>
        <position position="55"/>
    </location>
</feature>
<evidence type="ECO:0000259" key="9">
    <source>
        <dbReference type="PROSITE" id="PS01124"/>
    </source>
</evidence>
<dbReference type="Pfam" id="PF00072">
    <property type="entry name" value="Response_reg"/>
    <property type="match status" value="1"/>
</dbReference>
<dbReference type="SMART" id="SM00448">
    <property type="entry name" value="REC"/>
    <property type="match status" value="1"/>
</dbReference>
<dbReference type="InterPro" id="IPR051552">
    <property type="entry name" value="HptR"/>
</dbReference>
<dbReference type="PROSITE" id="PS01124">
    <property type="entry name" value="HTH_ARAC_FAMILY_2"/>
    <property type="match status" value="1"/>
</dbReference>
<evidence type="ECO:0000256" key="2">
    <source>
        <dbReference type="ARBA" id="ARBA00022490"/>
    </source>
</evidence>
<dbReference type="SUPFAM" id="SSF52172">
    <property type="entry name" value="CheY-like"/>
    <property type="match status" value="1"/>
</dbReference>
<dbReference type="GO" id="GO:0043565">
    <property type="term" value="F:sequence-specific DNA binding"/>
    <property type="evidence" value="ECO:0007669"/>
    <property type="project" value="InterPro"/>
</dbReference>
<evidence type="ECO:0000313" key="11">
    <source>
        <dbReference type="EMBL" id="KGE20772.1"/>
    </source>
</evidence>
<keyword evidence="4" id="KW-0902">Two-component regulatory system</keyword>
<dbReference type="InterPro" id="IPR001789">
    <property type="entry name" value="Sig_transdc_resp-reg_receiver"/>
</dbReference>
<dbReference type="GO" id="GO:0003700">
    <property type="term" value="F:DNA-binding transcription factor activity"/>
    <property type="evidence" value="ECO:0007669"/>
    <property type="project" value="InterPro"/>
</dbReference>
<keyword evidence="6" id="KW-0238">DNA-binding</keyword>
<evidence type="ECO:0000256" key="4">
    <source>
        <dbReference type="ARBA" id="ARBA00023012"/>
    </source>
</evidence>
<evidence type="ECO:0000256" key="5">
    <source>
        <dbReference type="ARBA" id="ARBA00023015"/>
    </source>
</evidence>
<keyword evidence="2" id="KW-0963">Cytoplasm</keyword>
<dbReference type="EMBL" id="JQCR01000001">
    <property type="protein sequence ID" value="KGE20772.1"/>
    <property type="molecule type" value="Genomic_DNA"/>
</dbReference>
<dbReference type="Proteomes" id="UP000029734">
    <property type="component" value="Unassembled WGS sequence"/>
</dbReference>
<evidence type="ECO:0000256" key="8">
    <source>
        <dbReference type="PROSITE-ProRule" id="PRU00169"/>
    </source>
</evidence>
<feature type="domain" description="HTH araC/xylS-type" evidence="9">
    <location>
        <begin position="424"/>
        <end position="522"/>
    </location>
</feature>
<dbReference type="InterPro" id="IPR009057">
    <property type="entry name" value="Homeodomain-like_sf"/>
</dbReference>
<dbReference type="InterPro" id="IPR018060">
    <property type="entry name" value="HTH_AraC"/>
</dbReference>
<dbReference type="GO" id="GO:0000160">
    <property type="term" value="P:phosphorelay signal transduction system"/>
    <property type="evidence" value="ECO:0007669"/>
    <property type="project" value="UniProtKB-KW"/>
</dbReference>
<dbReference type="Gene3D" id="3.40.50.2300">
    <property type="match status" value="1"/>
</dbReference>
<dbReference type="PROSITE" id="PS00041">
    <property type="entry name" value="HTH_ARAC_FAMILY_1"/>
    <property type="match status" value="1"/>
</dbReference>
<keyword evidence="12" id="KW-1185">Reference proteome</keyword>
<keyword evidence="3 8" id="KW-0597">Phosphoprotein</keyword>
<comment type="caution">
    <text evidence="11">The sequence shown here is derived from an EMBL/GenBank/DDBJ whole genome shotgun (WGS) entry which is preliminary data.</text>
</comment>
<evidence type="ECO:0000256" key="1">
    <source>
        <dbReference type="ARBA" id="ARBA00004496"/>
    </source>
</evidence>
<evidence type="ECO:0000256" key="6">
    <source>
        <dbReference type="ARBA" id="ARBA00023125"/>
    </source>
</evidence>
<sequence>MFRAVLVDDEDYDLEGLRLLIPWNELGIEVVCSENKPLAALHFIENHNIDLLITDIKMPVISGIELSRKAMEKNPGLKTVFISGYQDFNYAKQAIDLKAHGYILKPVDDEEIVTVLRTAVAELENDRIKRTEDTSVMTSFHFIKNDVLQHLLEGTIDRETLGAFLGRYPMDLVFSSAHAVLVEADDVLLRIGQNPEAGNGELDELMDFIGIHIEDTALGKWCRLNRSQIGLIYTGPTEFLEKDLERMVLEVRERTSFTITVSYGSEITSLEELSVSFSQAKTCMNGKMFIGKNRVIPPIMNKPGMTKDIKDMSTVLEAMFGAMANYRLVGICDCIDELFEVAAVFEHSVKVYHFSIHIATRLEAYLGTLNETYESLLGWGIQQMDIVHRLETVDDIKRWLRNTLFQISEIIFMKKQHKNRRLMEDIETFIRERLAENLTLREVANHFAYSPNHLGVLFKEHMRESFNEYLVRIRMEKAITLLDQHHYKIYEVADLIGYKNIAYFSRQFREYYNITAADYRKQS</sequence>
<dbReference type="Pfam" id="PF12833">
    <property type="entry name" value="HTH_18"/>
    <property type="match status" value="1"/>
</dbReference>
<dbReference type="CDD" id="cd17536">
    <property type="entry name" value="REC_YesN-like"/>
    <property type="match status" value="1"/>
</dbReference>